<organism evidence="6 7">
    <name type="scientific">Parvibaculum sedimenti</name>
    <dbReference type="NCBI Taxonomy" id="2608632"/>
    <lineage>
        <taxon>Bacteria</taxon>
        <taxon>Pseudomonadati</taxon>
        <taxon>Pseudomonadota</taxon>
        <taxon>Alphaproteobacteria</taxon>
        <taxon>Hyphomicrobiales</taxon>
        <taxon>Parvibaculaceae</taxon>
        <taxon>Parvibaculum</taxon>
    </lineage>
</organism>
<dbReference type="AlphaFoldDB" id="A0A6N6VDY0"/>
<sequence length="308" mass="33690">MELRHLRYFVHVAEELHFGRAAKRLGVSQPPLSQQIQILEEEIGTRLFERTNRRVELTEVGKLFLPEARAALEQAAHAVEVARRAHRGEIGEVTIGMTASAPFTGAVTKAILAFRQNSPDVRLTMSEMPSSFQIEALNAGSLQVGFLRGAQLPDLPIGLTATEIYEDRLVLALREDHPLASSGEALAMDVLANEPFVFYVRGLGAGFHEQWLALCHGAGFEPRIAQEVHELSTLLGLIAAGLGVSVLSASLQALQVEHVVYRPLKAVGATTKMWVTYNRKKMSPACEDFINLVLKHHACAAAAHTNAH</sequence>
<evidence type="ECO:0000256" key="2">
    <source>
        <dbReference type="ARBA" id="ARBA00023015"/>
    </source>
</evidence>
<dbReference type="InterPro" id="IPR005119">
    <property type="entry name" value="LysR_subst-bd"/>
</dbReference>
<evidence type="ECO:0000256" key="1">
    <source>
        <dbReference type="ARBA" id="ARBA00009437"/>
    </source>
</evidence>
<keyword evidence="7" id="KW-1185">Reference proteome</keyword>
<protein>
    <submittedName>
        <fullName evidence="6">LysR family transcriptional regulator</fullName>
    </submittedName>
</protein>
<dbReference type="PRINTS" id="PR00039">
    <property type="entry name" value="HTHLYSR"/>
</dbReference>
<dbReference type="GO" id="GO:0003677">
    <property type="term" value="F:DNA binding"/>
    <property type="evidence" value="ECO:0007669"/>
    <property type="project" value="UniProtKB-KW"/>
</dbReference>
<dbReference type="EMBL" id="WESC01000022">
    <property type="protein sequence ID" value="KAB7738459.1"/>
    <property type="molecule type" value="Genomic_DNA"/>
</dbReference>
<accession>A0A6N6VDY0</accession>
<name>A0A6N6VDY0_9HYPH</name>
<keyword evidence="4" id="KW-0804">Transcription</keyword>
<gene>
    <name evidence="6" type="ORF">F2P47_17140</name>
</gene>
<evidence type="ECO:0000256" key="4">
    <source>
        <dbReference type="ARBA" id="ARBA00023163"/>
    </source>
</evidence>
<dbReference type="Gene3D" id="1.10.10.10">
    <property type="entry name" value="Winged helix-like DNA-binding domain superfamily/Winged helix DNA-binding domain"/>
    <property type="match status" value="1"/>
</dbReference>
<evidence type="ECO:0000256" key="3">
    <source>
        <dbReference type="ARBA" id="ARBA00023125"/>
    </source>
</evidence>
<dbReference type="InterPro" id="IPR000847">
    <property type="entry name" value="LysR_HTH_N"/>
</dbReference>
<dbReference type="InterPro" id="IPR036388">
    <property type="entry name" value="WH-like_DNA-bd_sf"/>
</dbReference>
<dbReference type="GO" id="GO:0003700">
    <property type="term" value="F:DNA-binding transcription factor activity"/>
    <property type="evidence" value="ECO:0007669"/>
    <property type="project" value="InterPro"/>
</dbReference>
<dbReference type="RefSeq" id="WP_152217616.1">
    <property type="nucleotide sequence ID" value="NZ_WESC01000022.1"/>
</dbReference>
<comment type="caution">
    <text evidence="6">The sequence shown here is derived from an EMBL/GenBank/DDBJ whole genome shotgun (WGS) entry which is preliminary data.</text>
</comment>
<reference evidence="6 7" key="1">
    <citation type="submission" date="2019-09" db="EMBL/GenBank/DDBJ databases">
        <title>Parvibaculum sedimenti sp. nov., isolated from sediment.</title>
        <authorList>
            <person name="Wang Y."/>
        </authorList>
    </citation>
    <scope>NUCLEOTIDE SEQUENCE [LARGE SCALE GENOMIC DNA]</scope>
    <source>
        <strain evidence="6 7">HXT-9</strain>
    </source>
</reference>
<keyword evidence="2" id="KW-0805">Transcription regulation</keyword>
<comment type="similarity">
    <text evidence="1">Belongs to the LysR transcriptional regulatory family.</text>
</comment>
<evidence type="ECO:0000313" key="7">
    <source>
        <dbReference type="Proteomes" id="UP000468901"/>
    </source>
</evidence>
<dbReference type="CDD" id="cd08414">
    <property type="entry name" value="PBP2_LTTR_aromatics_like"/>
    <property type="match status" value="1"/>
</dbReference>
<dbReference type="Pfam" id="PF00126">
    <property type="entry name" value="HTH_1"/>
    <property type="match status" value="1"/>
</dbReference>
<evidence type="ECO:0000313" key="6">
    <source>
        <dbReference type="EMBL" id="KAB7738459.1"/>
    </source>
</evidence>
<dbReference type="PANTHER" id="PTHR30346">
    <property type="entry name" value="TRANSCRIPTIONAL DUAL REGULATOR HCAR-RELATED"/>
    <property type="match status" value="1"/>
</dbReference>
<dbReference type="Proteomes" id="UP000468901">
    <property type="component" value="Unassembled WGS sequence"/>
</dbReference>
<feature type="domain" description="HTH lysR-type" evidence="5">
    <location>
        <begin position="1"/>
        <end position="58"/>
    </location>
</feature>
<dbReference type="Pfam" id="PF03466">
    <property type="entry name" value="LysR_substrate"/>
    <property type="match status" value="1"/>
</dbReference>
<dbReference type="InterPro" id="IPR036390">
    <property type="entry name" value="WH_DNA-bd_sf"/>
</dbReference>
<dbReference type="PANTHER" id="PTHR30346:SF17">
    <property type="entry name" value="LYSR FAMILY TRANSCRIPTIONAL REGULATOR"/>
    <property type="match status" value="1"/>
</dbReference>
<evidence type="ECO:0000259" key="5">
    <source>
        <dbReference type="PROSITE" id="PS50931"/>
    </source>
</evidence>
<dbReference type="GO" id="GO:0032993">
    <property type="term" value="C:protein-DNA complex"/>
    <property type="evidence" value="ECO:0007669"/>
    <property type="project" value="TreeGrafter"/>
</dbReference>
<dbReference type="SUPFAM" id="SSF46785">
    <property type="entry name" value="Winged helix' DNA-binding domain"/>
    <property type="match status" value="1"/>
</dbReference>
<dbReference type="FunFam" id="1.10.10.10:FF:000001">
    <property type="entry name" value="LysR family transcriptional regulator"/>
    <property type="match status" value="1"/>
</dbReference>
<proteinExistence type="inferred from homology"/>
<dbReference type="Gene3D" id="3.40.190.10">
    <property type="entry name" value="Periplasmic binding protein-like II"/>
    <property type="match status" value="2"/>
</dbReference>
<dbReference type="PROSITE" id="PS50931">
    <property type="entry name" value="HTH_LYSR"/>
    <property type="match status" value="1"/>
</dbReference>
<keyword evidence="3" id="KW-0238">DNA-binding</keyword>
<dbReference type="SUPFAM" id="SSF53850">
    <property type="entry name" value="Periplasmic binding protein-like II"/>
    <property type="match status" value="1"/>
</dbReference>